<dbReference type="AlphaFoldDB" id="A0A165FUN9"/>
<evidence type="ECO:0000256" key="1">
    <source>
        <dbReference type="ARBA" id="ARBA00022857"/>
    </source>
</evidence>
<evidence type="ECO:0000313" key="4">
    <source>
        <dbReference type="EMBL" id="KZT57221.1"/>
    </source>
</evidence>
<gene>
    <name evidence="4" type="ORF">CALCODRAFT_434488</name>
</gene>
<dbReference type="InterPro" id="IPR023210">
    <property type="entry name" value="NADP_OxRdtase_dom"/>
</dbReference>
<accession>A0A165FUN9</accession>
<protein>
    <submittedName>
        <fullName evidence="4">Aldo/keto reductase</fullName>
    </submittedName>
</protein>
<organism evidence="4 5">
    <name type="scientific">Calocera cornea HHB12733</name>
    <dbReference type="NCBI Taxonomy" id="1353952"/>
    <lineage>
        <taxon>Eukaryota</taxon>
        <taxon>Fungi</taxon>
        <taxon>Dikarya</taxon>
        <taxon>Basidiomycota</taxon>
        <taxon>Agaricomycotina</taxon>
        <taxon>Dacrymycetes</taxon>
        <taxon>Dacrymycetales</taxon>
        <taxon>Dacrymycetaceae</taxon>
        <taxon>Calocera</taxon>
    </lineage>
</organism>
<dbReference type="Gene3D" id="3.20.20.100">
    <property type="entry name" value="NADP-dependent oxidoreductase domain"/>
    <property type="match status" value="1"/>
</dbReference>
<keyword evidence="1" id="KW-0521">NADP</keyword>
<comment type="similarity">
    <text evidence="2">Belongs to the aldo/keto reductase family. Aldo/keto reductase 2 subfamily.</text>
</comment>
<dbReference type="InterPro" id="IPR036812">
    <property type="entry name" value="NAD(P)_OxRdtase_dom_sf"/>
</dbReference>
<dbReference type="STRING" id="1353952.A0A165FUN9"/>
<dbReference type="InterPro" id="IPR050523">
    <property type="entry name" value="AKR_Detox_Biosynth"/>
</dbReference>
<keyword evidence="5" id="KW-1185">Reference proteome</keyword>
<reference evidence="4 5" key="1">
    <citation type="journal article" date="2016" name="Mol. Biol. Evol.">
        <title>Comparative Genomics of Early-Diverging Mushroom-Forming Fungi Provides Insights into the Origins of Lignocellulose Decay Capabilities.</title>
        <authorList>
            <person name="Nagy L.G."/>
            <person name="Riley R."/>
            <person name="Tritt A."/>
            <person name="Adam C."/>
            <person name="Daum C."/>
            <person name="Floudas D."/>
            <person name="Sun H."/>
            <person name="Yadav J.S."/>
            <person name="Pangilinan J."/>
            <person name="Larsson K.H."/>
            <person name="Matsuura K."/>
            <person name="Barry K."/>
            <person name="Labutti K."/>
            <person name="Kuo R."/>
            <person name="Ohm R.A."/>
            <person name="Bhattacharya S.S."/>
            <person name="Shirouzu T."/>
            <person name="Yoshinaga Y."/>
            <person name="Martin F.M."/>
            <person name="Grigoriev I.V."/>
            <person name="Hibbett D.S."/>
        </authorList>
    </citation>
    <scope>NUCLEOTIDE SEQUENCE [LARGE SCALE GENOMIC DNA]</scope>
    <source>
        <strain evidence="4 5">HHB12733</strain>
    </source>
</reference>
<evidence type="ECO:0000313" key="5">
    <source>
        <dbReference type="Proteomes" id="UP000076842"/>
    </source>
</evidence>
<dbReference type="EMBL" id="KV423966">
    <property type="protein sequence ID" value="KZT57221.1"/>
    <property type="molecule type" value="Genomic_DNA"/>
</dbReference>
<dbReference type="InParanoid" id="A0A165FUN9"/>
<feature type="domain" description="NADP-dependent oxidoreductase" evidence="3">
    <location>
        <begin position="32"/>
        <end position="339"/>
    </location>
</feature>
<evidence type="ECO:0000256" key="2">
    <source>
        <dbReference type="ARBA" id="ARBA00038157"/>
    </source>
</evidence>
<dbReference type="SUPFAM" id="SSF51430">
    <property type="entry name" value="NAD(P)-linked oxidoreductase"/>
    <property type="match status" value="1"/>
</dbReference>
<proteinExistence type="inferred from homology"/>
<dbReference type="Proteomes" id="UP000076842">
    <property type="component" value="Unassembled WGS sequence"/>
</dbReference>
<dbReference type="PANTHER" id="PTHR43364:SF7">
    <property type="entry name" value="NADP-DEPENDENT OXIDOREDUCTASE DOMAIN-CONTAINING PROTEIN-RELATED"/>
    <property type="match status" value="1"/>
</dbReference>
<dbReference type="PANTHER" id="PTHR43364">
    <property type="entry name" value="NADH-SPECIFIC METHYLGLYOXAL REDUCTASE-RELATED"/>
    <property type="match status" value="1"/>
</dbReference>
<sequence length="386" mass="43003">MEHALWGPAPAGKTPLGEYRLLSPSAGVRVSPLALGGMSLGNAWTGYMGSGMTKEQAFELLDAYYNAGGNFIDTANSYQDEQSEQWIGEWMTARKNRDQIVLATKYSIGYNHRRDDIAIKVNYTGNSAKSMKLSLRDSLAKLQTDYVDILYVHWWDYATPIDEIMHALDALVRSGKVLYLGISDTPAWVVTKANEYARAHGLARFVVYQGRYNVLLRDFERDILPMVKAEGMGVCAWGVVGQGKFRTQAQLEERRKQGNLRGGSDLTENEIKISAALEKVAQQIGQPGNVTGVAIAYALHKQAYIFPIIGASKIKYLLENIEAVKIKLTPDQMQFLEEAVPFDLGFPHNFIGHDPALTRDGRSTNPFLIHTSRTEYVRAPPALEIE</sequence>
<dbReference type="OrthoDB" id="48988at2759"/>
<dbReference type="Pfam" id="PF00248">
    <property type="entry name" value="Aldo_ket_red"/>
    <property type="match status" value="1"/>
</dbReference>
<name>A0A165FUN9_9BASI</name>
<evidence type="ECO:0000259" key="3">
    <source>
        <dbReference type="Pfam" id="PF00248"/>
    </source>
</evidence>